<evidence type="ECO:0000313" key="2">
    <source>
        <dbReference type="EMBL" id="CAD9299512.1"/>
    </source>
</evidence>
<name>A0A7S1VGT9_9EUKA</name>
<keyword evidence="1" id="KW-0472">Membrane</keyword>
<dbReference type="EMBL" id="HBGL01009657">
    <property type="protein sequence ID" value="CAD9299512.1"/>
    <property type="molecule type" value="Transcribed_RNA"/>
</dbReference>
<evidence type="ECO:0000256" key="1">
    <source>
        <dbReference type="SAM" id="Phobius"/>
    </source>
</evidence>
<keyword evidence="1" id="KW-1133">Transmembrane helix</keyword>
<gene>
    <name evidence="2" type="ORF">SSP0437_LOCUS7505</name>
</gene>
<keyword evidence="1" id="KW-0812">Transmembrane</keyword>
<organism evidence="2">
    <name type="scientific">Sexangularia sp. CB-2014</name>
    <dbReference type="NCBI Taxonomy" id="1486929"/>
    <lineage>
        <taxon>Eukaryota</taxon>
        <taxon>Amoebozoa</taxon>
        <taxon>Tubulinea</taxon>
        <taxon>Elardia</taxon>
        <taxon>Arcellinida</taxon>
        <taxon>Arcellinida incertae sedis</taxon>
        <taxon>Sexangularia</taxon>
    </lineage>
</organism>
<sequence>MELNSPYPPTYDGGESGDLLGTSFVGGGGRCTVSDRFVDIIWSNCTCCSSSSERVLFPISEVSYVSTSSSYRWTRLFTLVVLCAVSALVGGLLAGQGPFAVSIACFALSGIFGLCFLVTLVRMCGRTVPVTFYLRHTQWYGSNVSHTFTLRHDDAAALVTLIAEKMQ</sequence>
<feature type="transmembrane region" description="Helical" evidence="1">
    <location>
        <begin position="76"/>
        <end position="93"/>
    </location>
</feature>
<feature type="transmembrane region" description="Helical" evidence="1">
    <location>
        <begin position="99"/>
        <end position="121"/>
    </location>
</feature>
<dbReference type="AlphaFoldDB" id="A0A7S1VGT9"/>
<reference evidence="2" key="1">
    <citation type="submission" date="2021-01" db="EMBL/GenBank/DDBJ databases">
        <authorList>
            <person name="Corre E."/>
            <person name="Pelletier E."/>
            <person name="Niang G."/>
            <person name="Scheremetjew M."/>
            <person name="Finn R."/>
            <person name="Kale V."/>
            <person name="Holt S."/>
            <person name="Cochrane G."/>
            <person name="Meng A."/>
            <person name="Brown T."/>
            <person name="Cohen L."/>
        </authorList>
    </citation>
    <scope>NUCLEOTIDE SEQUENCE</scope>
    <source>
        <strain evidence="2">ATCC 50979</strain>
    </source>
</reference>
<proteinExistence type="predicted"/>
<protein>
    <submittedName>
        <fullName evidence="2">Uncharacterized protein</fullName>
    </submittedName>
</protein>
<accession>A0A7S1VGT9</accession>